<feature type="site" description="Interaction with DNA" evidence="12">
    <location>
        <position position="183"/>
    </location>
</feature>
<evidence type="ECO:0000256" key="2">
    <source>
        <dbReference type="ARBA" id="ARBA00009446"/>
    </source>
</evidence>
<protein>
    <recommendedName>
        <fullName evidence="12">DNA topoisomerase 1</fullName>
        <ecNumber evidence="12">5.6.2.1</ecNumber>
    </recommendedName>
    <alternativeName>
        <fullName evidence="12">DNA topoisomerase I</fullName>
    </alternativeName>
</protein>
<dbReference type="GO" id="GO:0005694">
    <property type="term" value="C:chromosome"/>
    <property type="evidence" value="ECO:0007669"/>
    <property type="project" value="InterPro"/>
</dbReference>
<dbReference type="InterPro" id="IPR049330">
    <property type="entry name" value="TOP1_Znf"/>
</dbReference>
<feature type="region of interest" description="Disordered" evidence="13">
    <location>
        <begin position="37"/>
        <end position="59"/>
    </location>
</feature>
<dbReference type="InterPro" id="IPR023405">
    <property type="entry name" value="Topo_IA_core_domain"/>
</dbReference>
<comment type="function">
    <text evidence="11 12">Releases the supercoiling and torsional tension of DNA, which is introduced during the DNA replication and transcription, by transiently cleaving and rejoining one strand of the DNA duplex. Introduces a single-strand break via transesterification at a target site in duplex DNA. The scissile phosphodiester is attacked by the catalytic tyrosine of the enzyme, resulting in the formation of a DNA-(5'-phosphotyrosyl)-enzyme intermediate and the expulsion of a 3'-OH DNA strand. The free DNA strand then undergoes passage around the unbroken strand, thus removing DNA supercoils. Finally, in the religation step, the DNA 3'-OH attacks the covalent intermediate to expel the active-site tyrosine and restore the DNA phosphodiester backbone.</text>
</comment>
<dbReference type="Gene3D" id="3.40.50.140">
    <property type="match status" value="1"/>
</dbReference>
<dbReference type="NCBIfam" id="TIGR01051">
    <property type="entry name" value="topA_bact"/>
    <property type="match status" value="1"/>
</dbReference>
<feature type="site" description="Interaction with DNA" evidence="12">
    <location>
        <position position="33"/>
    </location>
</feature>
<comment type="catalytic activity">
    <reaction evidence="1 12">
        <text>ATP-independent breakage of single-stranded DNA, followed by passage and rejoining.</text>
        <dbReference type="EC" id="5.6.2.1"/>
    </reaction>
</comment>
<dbReference type="PROSITE" id="PS00396">
    <property type="entry name" value="TOPO_IA_1"/>
    <property type="match status" value="1"/>
</dbReference>
<dbReference type="InterPro" id="IPR028612">
    <property type="entry name" value="Topoisom_1_IA"/>
</dbReference>
<accession>A0A095SPZ5</accession>
<name>A0A095SPZ5_9GAMM</name>
<feature type="site" description="Interaction with DNA" evidence="12">
    <location>
        <position position="333"/>
    </location>
</feature>
<organism evidence="16 17">
    <name type="scientific">Alcanivorax nanhaiticus</name>
    <dbReference type="NCBI Taxonomy" id="1177154"/>
    <lineage>
        <taxon>Bacteria</taxon>
        <taxon>Pseudomonadati</taxon>
        <taxon>Pseudomonadota</taxon>
        <taxon>Gammaproteobacteria</taxon>
        <taxon>Oceanospirillales</taxon>
        <taxon>Alcanivoracaceae</taxon>
        <taxon>Alcanivorax</taxon>
    </lineage>
</organism>
<dbReference type="SMART" id="SM00436">
    <property type="entry name" value="TOP1Bc"/>
    <property type="match status" value="1"/>
</dbReference>
<evidence type="ECO:0000256" key="12">
    <source>
        <dbReference type="HAMAP-Rule" id="MF_00952"/>
    </source>
</evidence>
<dbReference type="GO" id="GO:0008270">
    <property type="term" value="F:zinc ion binding"/>
    <property type="evidence" value="ECO:0007669"/>
    <property type="project" value="UniProtKB-KW"/>
</dbReference>
<evidence type="ECO:0000259" key="15">
    <source>
        <dbReference type="PROSITE" id="PS52039"/>
    </source>
</evidence>
<evidence type="ECO:0000256" key="3">
    <source>
        <dbReference type="ARBA" id="ARBA00022723"/>
    </source>
</evidence>
<dbReference type="PANTHER" id="PTHR42785:SF1">
    <property type="entry name" value="DNA TOPOISOMERASE"/>
    <property type="match status" value="1"/>
</dbReference>
<evidence type="ECO:0000256" key="6">
    <source>
        <dbReference type="ARBA" id="ARBA00022833"/>
    </source>
</evidence>
<dbReference type="InterPro" id="IPR013826">
    <property type="entry name" value="Topo_IA_cen_sub3"/>
</dbReference>
<evidence type="ECO:0000313" key="17">
    <source>
        <dbReference type="Proteomes" id="UP000029444"/>
    </source>
</evidence>
<dbReference type="Gene3D" id="2.20.25.10">
    <property type="match status" value="1"/>
</dbReference>
<dbReference type="InterPro" id="IPR003601">
    <property type="entry name" value="Topo_IA_2"/>
</dbReference>
<dbReference type="InterPro" id="IPR005733">
    <property type="entry name" value="TopoI_bac-type"/>
</dbReference>
<keyword evidence="7" id="KW-0460">Magnesium</keyword>
<feature type="region of interest" description="Interaction with DNA" evidence="12">
    <location>
        <begin position="203"/>
        <end position="208"/>
    </location>
</feature>
<evidence type="ECO:0000256" key="8">
    <source>
        <dbReference type="ARBA" id="ARBA00023029"/>
    </source>
</evidence>
<evidence type="ECO:0000256" key="11">
    <source>
        <dbReference type="ARBA" id="ARBA00053060"/>
    </source>
</evidence>
<sequence>MGKSLVIVESPAKAKTINRYLGDDFIVKSSVGHVRDLPVSGGSKKSTPQERAKEAAYTRSLPKEEREAYKKKKAKAQLINRMGIDPEKGWDAHYEVLPGKDKVVDELKRLAEKADRIYLATDLDREGEAIAWHLREVIGGDDARFDRVVFNEITKKAIQAAFEEPGKLDLHRVEAQQARRFLDRVVGFMISPLLWEKIARGLSAGRVQSVAVELVVEREREIRAFIPEEYWEMYSDTHSTEGEALRLQVAKHKGQAFRPDNGDDAHAHRAALEAAGKLTITQLEQRPTKSRPSAPFITSTLQQAASTRLGFGVKKTMMMAQRLYEAGHITYMRTDSTNLSADAVAACREWIGENLGDKYLPEKPLSYSSKEGAQEAHEAIRPSDVNRRSEHLKDMERDAQRLYELIRRQFIACQMPPAEYLSSTLTATGNDYELKAKGRIMKFDGWTRIQPPASRKGQEDTLLPDVKEGDILTIDQVDAEQHFTKPPARYTEASLVKELEKRGIGRPSTYAAIISTIQDRGYVRQDNRRFYAEKMGDIVTDRLVENFPHLMDYGFTASMEETLDQIAEGDRNWKDVLDEFYKDFVAKLEAAQGEGSGKQAIGGMRANLPTDTDIECPTCGRPMQIRTGSTGVFLGCSGYGLPPKERCTATLNLLPGEEAVEVKADDEEAEINELRKKKRCQKCGTAMENYLIDEKRKLHVCGNNPDCDGYVIEQGEFRIKGYDGPTLDCEKCNHEMQLRTGRFGKFFKCTNEACGNTRKLLKSGEPAPPRADPIPMPHLKCEKYDDDHYLLRDGASGLFLAASKFPKNRETRPPLILEIQSVAEQLDPKHKYLAEAPAKDPDGNPGVLRYSRKAKEQYVMSEIDGKATGWMAFYRDGKWVEEQTKKKAPAKKKAAAKKKPAAKKKAAVKKS</sequence>
<dbReference type="STRING" id="1177154.Y5S_00279"/>
<keyword evidence="9 12" id="KW-0238">DNA-binding</keyword>
<keyword evidence="4" id="KW-0677">Repeat</keyword>
<dbReference type="InterPro" id="IPR013825">
    <property type="entry name" value="Topo_IA_cen_sub2"/>
</dbReference>
<dbReference type="Gene3D" id="3.30.65.10">
    <property type="entry name" value="Bacterial Topoisomerase I, domain 1"/>
    <property type="match status" value="3"/>
</dbReference>
<evidence type="ECO:0000256" key="1">
    <source>
        <dbReference type="ARBA" id="ARBA00000213"/>
    </source>
</evidence>
<dbReference type="PATRIC" id="fig|1177154.3.peg.280"/>
<comment type="similarity">
    <text evidence="2 12">Belongs to the type IA topoisomerase family.</text>
</comment>
<evidence type="ECO:0000313" key="16">
    <source>
        <dbReference type="EMBL" id="KGD66612.1"/>
    </source>
</evidence>
<dbReference type="EMBL" id="ARXV01000001">
    <property type="protein sequence ID" value="KGD66612.1"/>
    <property type="molecule type" value="Genomic_DNA"/>
</dbReference>
<dbReference type="PROSITE" id="PS52039">
    <property type="entry name" value="TOPO_IA_2"/>
    <property type="match status" value="1"/>
</dbReference>
<feature type="active site" description="O-(5'-phospho-DNA)-tyrosine intermediate" evidence="12">
    <location>
        <position position="331"/>
    </location>
</feature>
<comment type="caution">
    <text evidence="12">Lacks conserved residue(s) required for the propagation of feature annotation.</text>
</comment>
<dbReference type="InterPro" id="IPR013263">
    <property type="entry name" value="TopoI_Znr_bac"/>
</dbReference>
<feature type="compositionally biased region" description="Basic residues" evidence="13">
    <location>
        <begin position="886"/>
        <end position="911"/>
    </location>
</feature>
<proteinExistence type="inferred from homology"/>
<keyword evidence="3" id="KW-0479">Metal-binding</keyword>
<feature type="compositionally biased region" description="Basic and acidic residues" evidence="13">
    <location>
        <begin position="47"/>
        <end position="59"/>
    </location>
</feature>
<dbReference type="eggNOG" id="COG0550">
    <property type="taxonomic scope" value="Bacteria"/>
</dbReference>
<keyword evidence="8 12" id="KW-0799">Topoisomerase</keyword>
<keyword evidence="5" id="KW-0863">Zinc-finger</keyword>
<dbReference type="Proteomes" id="UP000029444">
    <property type="component" value="Unassembled WGS sequence"/>
</dbReference>
<evidence type="ECO:0000256" key="5">
    <source>
        <dbReference type="ARBA" id="ARBA00022771"/>
    </source>
</evidence>
<dbReference type="EC" id="5.6.2.1" evidence="12"/>
<dbReference type="SMART" id="SM00437">
    <property type="entry name" value="TOP1Ac"/>
    <property type="match status" value="1"/>
</dbReference>
<dbReference type="Pfam" id="PF01131">
    <property type="entry name" value="Topoisom_bac"/>
    <property type="match status" value="1"/>
</dbReference>
<dbReference type="RefSeq" id="WP_035229648.1">
    <property type="nucleotide sequence ID" value="NZ_ARXV01000001.1"/>
</dbReference>
<comment type="subunit">
    <text evidence="12">Monomer.</text>
</comment>
<dbReference type="GO" id="GO:0003917">
    <property type="term" value="F:DNA topoisomerase type I (single strand cut, ATP-independent) activity"/>
    <property type="evidence" value="ECO:0007669"/>
    <property type="project" value="UniProtKB-UniRule"/>
</dbReference>
<dbReference type="PRINTS" id="PR00417">
    <property type="entry name" value="PRTPISMRASEI"/>
</dbReference>
<evidence type="ECO:0000256" key="9">
    <source>
        <dbReference type="ARBA" id="ARBA00023125"/>
    </source>
</evidence>
<dbReference type="Gene3D" id="2.70.20.10">
    <property type="entry name" value="Topoisomerase I, domain 3"/>
    <property type="match status" value="1"/>
</dbReference>
<dbReference type="CDD" id="cd00186">
    <property type="entry name" value="TOP1Ac"/>
    <property type="match status" value="1"/>
</dbReference>
<dbReference type="AlphaFoldDB" id="A0A095SPZ5"/>
<dbReference type="SUPFAM" id="SSF57783">
    <property type="entry name" value="Zinc beta-ribbon"/>
    <property type="match status" value="3"/>
</dbReference>
<reference evidence="16 17" key="1">
    <citation type="submission" date="2012-09" db="EMBL/GenBank/DDBJ databases">
        <title>Genome Sequence of alkane-degrading Bacterium Alcanivorax sp. 19-m-6.</title>
        <authorList>
            <person name="Lai Q."/>
            <person name="Shao Z."/>
        </authorList>
    </citation>
    <scope>NUCLEOTIDE SEQUENCE [LARGE SCALE GENOMIC DNA]</scope>
    <source>
        <strain evidence="16 17">19-m-6</strain>
    </source>
</reference>
<dbReference type="FunFam" id="3.40.50.140:FF:000001">
    <property type="entry name" value="DNA topoisomerase 1"/>
    <property type="match status" value="1"/>
</dbReference>
<feature type="domain" description="Toprim" evidence="14">
    <location>
        <begin position="3"/>
        <end position="153"/>
    </location>
</feature>
<evidence type="ECO:0000256" key="13">
    <source>
        <dbReference type="SAM" id="MobiDB-lite"/>
    </source>
</evidence>
<dbReference type="FunFam" id="1.10.290.10:FF:000002">
    <property type="entry name" value="DNA topoisomerase 1"/>
    <property type="match status" value="1"/>
</dbReference>
<dbReference type="InterPro" id="IPR013498">
    <property type="entry name" value="Topo_IA_Znf"/>
</dbReference>
<dbReference type="InterPro" id="IPR003602">
    <property type="entry name" value="Topo_IA_DNA-bd_dom"/>
</dbReference>
<dbReference type="Pfam" id="PF01751">
    <property type="entry name" value="Toprim"/>
    <property type="match status" value="1"/>
</dbReference>
<dbReference type="Pfam" id="PF08272">
    <property type="entry name" value="Zn_Ribbon_Topo"/>
    <property type="match status" value="2"/>
</dbReference>
<dbReference type="FunFam" id="3.30.65.10:FF:000002">
    <property type="entry name" value="DNA topoisomerase 1"/>
    <property type="match status" value="1"/>
</dbReference>
<evidence type="ECO:0000256" key="4">
    <source>
        <dbReference type="ARBA" id="ARBA00022737"/>
    </source>
</evidence>
<dbReference type="InterPro" id="IPR006171">
    <property type="entry name" value="TOPRIM_dom"/>
</dbReference>
<dbReference type="PROSITE" id="PS50880">
    <property type="entry name" value="TOPRIM"/>
    <property type="match status" value="1"/>
</dbReference>
<evidence type="ECO:0000259" key="14">
    <source>
        <dbReference type="PROSITE" id="PS50880"/>
    </source>
</evidence>
<dbReference type="InterPro" id="IPR034149">
    <property type="entry name" value="TOPRIM_TopoI"/>
</dbReference>
<evidence type="ECO:0000256" key="10">
    <source>
        <dbReference type="ARBA" id="ARBA00023235"/>
    </source>
</evidence>
<feature type="site" description="Interaction with DNA" evidence="12">
    <location>
        <position position="180"/>
    </location>
</feature>
<feature type="domain" description="Topo IA-type catalytic" evidence="15">
    <location>
        <begin position="169"/>
        <end position="588"/>
    </location>
</feature>
<dbReference type="Pfam" id="PF01396">
    <property type="entry name" value="Zn_ribbon_Top1"/>
    <property type="match status" value="2"/>
</dbReference>
<dbReference type="HAMAP" id="MF_00952">
    <property type="entry name" value="Topoisom_1_prok"/>
    <property type="match status" value="1"/>
</dbReference>
<dbReference type="CDD" id="cd03363">
    <property type="entry name" value="TOPRIM_TopoIA_TopoI"/>
    <property type="match status" value="1"/>
</dbReference>
<dbReference type="Gene3D" id="1.10.460.10">
    <property type="entry name" value="Topoisomerase I, domain 2"/>
    <property type="match status" value="1"/>
</dbReference>
<dbReference type="InterPro" id="IPR013497">
    <property type="entry name" value="Topo_IA_cen"/>
</dbReference>
<dbReference type="GO" id="GO:0003677">
    <property type="term" value="F:DNA binding"/>
    <property type="evidence" value="ECO:0007669"/>
    <property type="project" value="UniProtKB-KW"/>
</dbReference>
<dbReference type="PANTHER" id="PTHR42785">
    <property type="entry name" value="DNA TOPOISOMERASE, TYPE IA, CORE"/>
    <property type="match status" value="1"/>
</dbReference>
<gene>
    <name evidence="12" type="primary">topA</name>
    <name evidence="16" type="ORF">Y5S_00279</name>
</gene>
<feature type="site" description="Interaction with DNA" evidence="12">
    <location>
        <position position="195"/>
    </location>
</feature>
<feature type="region of interest" description="Disordered" evidence="13">
    <location>
        <begin position="883"/>
        <end position="911"/>
    </location>
</feature>
<dbReference type="GO" id="GO:0006265">
    <property type="term" value="P:DNA topological change"/>
    <property type="evidence" value="ECO:0007669"/>
    <property type="project" value="UniProtKB-UniRule"/>
</dbReference>
<feature type="site" description="Interaction with DNA" evidence="12">
    <location>
        <position position="520"/>
    </location>
</feature>
<dbReference type="Pfam" id="PF21372">
    <property type="entry name" value="Zn_ribbon_bTOP1"/>
    <property type="match status" value="1"/>
</dbReference>
<feature type="site" description="Interaction with DNA" evidence="12">
    <location>
        <position position="179"/>
    </location>
</feature>
<dbReference type="InterPro" id="IPR013824">
    <property type="entry name" value="Topo_IA_cen_sub1"/>
</dbReference>
<dbReference type="SMART" id="SM00493">
    <property type="entry name" value="TOPRIM"/>
    <property type="match status" value="1"/>
</dbReference>
<comment type="caution">
    <text evidence="16">The sequence shown here is derived from an EMBL/GenBank/DDBJ whole genome shotgun (WGS) entry which is preliminary data.</text>
</comment>
<dbReference type="SUPFAM" id="SSF56712">
    <property type="entry name" value="Prokaryotic type I DNA topoisomerase"/>
    <property type="match status" value="1"/>
</dbReference>
<keyword evidence="10 12" id="KW-0413">Isomerase</keyword>
<keyword evidence="6" id="KW-0862">Zinc</keyword>
<dbReference type="InterPro" id="IPR023406">
    <property type="entry name" value="Topo_IA_AS"/>
</dbReference>
<keyword evidence="17" id="KW-1185">Reference proteome</keyword>
<evidence type="ECO:0000256" key="7">
    <source>
        <dbReference type="ARBA" id="ARBA00022842"/>
    </source>
</evidence>
<dbReference type="Gene3D" id="1.10.290.10">
    <property type="entry name" value="Topoisomerase I, domain 4"/>
    <property type="match status" value="1"/>
</dbReference>
<dbReference type="InterPro" id="IPR000380">
    <property type="entry name" value="Topo_IA"/>
</dbReference>
<dbReference type="OrthoDB" id="9804262at2"/>